<organism evidence="2 3">
    <name type="scientific">Bonamia ostreae</name>
    <dbReference type="NCBI Taxonomy" id="126728"/>
    <lineage>
        <taxon>Eukaryota</taxon>
        <taxon>Sar</taxon>
        <taxon>Rhizaria</taxon>
        <taxon>Endomyxa</taxon>
        <taxon>Ascetosporea</taxon>
        <taxon>Haplosporida</taxon>
        <taxon>Bonamia</taxon>
    </lineage>
</organism>
<reference evidence="2 3" key="1">
    <citation type="journal article" date="2024" name="BMC Biol.">
        <title>Comparative genomics of Ascetosporea gives new insight into the evolutionary basis for animal parasitism in Rhizaria.</title>
        <authorList>
            <person name="Hiltunen Thoren M."/>
            <person name="Onut-Brannstrom I."/>
            <person name="Alfjorden A."/>
            <person name="Peckova H."/>
            <person name="Swords F."/>
            <person name="Hooper C."/>
            <person name="Holzer A.S."/>
            <person name="Bass D."/>
            <person name="Burki F."/>
        </authorList>
    </citation>
    <scope>NUCLEOTIDE SEQUENCE [LARGE SCALE GENOMIC DNA]</scope>
    <source>
        <strain evidence="2">20-A016</strain>
    </source>
</reference>
<gene>
    <name evidence="2" type="ORF">MHBO_005303</name>
</gene>
<keyword evidence="1" id="KW-0812">Transmembrane</keyword>
<keyword evidence="1" id="KW-1133">Transmembrane helix</keyword>
<keyword evidence="3" id="KW-1185">Reference proteome</keyword>
<sequence length="128" mass="14647">MFASNKLFRKRLSTTALKTEKALIKKSSPKPVQNYHWVNLIKAEYWDRSNMKSARTAKNSDEFLHINHQKHSIMASSKNLSSFSIGGILLVLQIAAYLLGYRFVYRNIYANNGQKGFYNVSESKKAAL</sequence>
<evidence type="ECO:0000313" key="3">
    <source>
        <dbReference type="Proteomes" id="UP001439008"/>
    </source>
</evidence>
<dbReference type="EMBL" id="JBDODL010000511">
    <property type="protein sequence ID" value="MES1920098.1"/>
    <property type="molecule type" value="Genomic_DNA"/>
</dbReference>
<evidence type="ECO:0000313" key="2">
    <source>
        <dbReference type="EMBL" id="MES1920098.1"/>
    </source>
</evidence>
<proteinExistence type="predicted"/>
<protein>
    <submittedName>
        <fullName evidence="2">Uncharacterized protein</fullName>
    </submittedName>
</protein>
<keyword evidence="1" id="KW-0472">Membrane</keyword>
<feature type="transmembrane region" description="Helical" evidence="1">
    <location>
        <begin position="80"/>
        <end position="99"/>
    </location>
</feature>
<name>A0ABV2AKA9_9EUKA</name>
<dbReference type="Proteomes" id="UP001439008">
    <property type="component" value="Unassembled WGS sequence"/>
</dbReference>
<accession>A0ABV2AKA9</accession>
<evidence type="ECO:0000256" key="1">
    <source>
        <dbReference type="SAM" id="Phobius"/>
    </source>
</evidence>
<comment type="caution">
    <text evidence="2">The sequence shown here is derived from an EMBL/GenBank/DDBJ whole genome shotgun (WGS) entry which is preliminary data.</text>
</comment>